<evidence type="ECO:0000313" key="4">
    <source>
        <dbReference type="EMBL" id="SKB81024.1"/>
    </source>
</evidence>
<dbReference type="Gene3D" id="2.60.120.1440">
    <property type="match status" value="1"/>
</dbReference>
<dbReference type="GO" id="GO:0016989">
    <property type="term" value="F:sigma factor antagonist activity"/>
    <property type="evidence" value="ECO:0007669"/>
    <property type="project" value="TreeGrafter"/>
</dbReference>
<dbReference type="AlphaFoldDB" id="A0A1T5EAN9"/>
<feature type="domain" description="FecR protein" evidence="2">
    <location>
        <begin position="82"/>
        <end position="176"/>
    </location>
</feature>
<accession>A0A1T5EAN9</accession>
<dbReference type="EMBL" id="FUZA01000002">
    <property type="protein sequence ID" value="SKB81024.1"/>
    <property type="molecule type" value="Genomic_DNA"/>
</dbReference>
<gene>
    <name evidence="4" type="ORF">SAMN05660293_02279</name>
</gene>
<dbReference type="Proteomes" id="UP000190897">
    <property type="component" value="Unassembled WGS sequence"/>
</dbReference>
<dbReference type="Gene3D" id="3.55.50.30">
    <property type="match status" value="1"/>
</dbReference>
<name>A0A1T5EAN9_9BACT</name>
<feature type="transmembrane region" description="Helical" evidence="1">
    <location>
        <begin position="50"/>
        <end position="70"/>
    </location>
</feature>
<dbReference type="Pfam" id="PF16344">
    <property type="entry name" value="FecR_C"/>
    <property type="match status" value="1"/>
</dbReference>
<evidence type="ECO:0000259" key="2">
    <source>
        <dbReference type="Pfam" id="PF04773"/>
    </source>
</evidence>
<protein>
    <submittedName>
        <fullName evidence="4">FecR family protein</fullName>
    </submittedName>
</protein>
<dbReference type="PANTHER" id="PTHR30273:SF2">
    <property type="entry name" value="PROTEIN FECR"/>
    <property type="match status" value="1"/>
</dbReference>
<dbReference type="InterPro" id="IPR006860">
    <property type="entry name" value="FecR"/>
</dbReference>
<evidence type="ECO:0000313" key="5">
    <source>
        <dbReference type="Proteomes" id="UP000190897"/>
    </source>
</evidence>
<keyword evidence="1" id="KW-0472">Membrane</keyword>
<dbReference type="STRING" id="651661.SAMN05660293_02279"/>
<sequence>MDIDDLYKSLGLEPPSDGENKHEPKGEEIKARIDKTLNFNKNRNIFFRKWYAVAASLTFIILSAAGIYIYNLNNSGSEDMITITAPTGATREIILPDGSHVWLNAASVLRYPASFGKTREVFLEEGEGFFQVKRDTTAPFTVHSSHLDTRVLGTSFRVKAYTKLAHEIVTVVSGKVAVSRGAEPLALLEKDQEVIFDKNSGNEKEMLVEATESVDWKSGNVILKSVRFEDLILAVENAYQVSIHFDRQKFKECENSIRFSTHQSLESVMDLVSDIQGIRYEINGKEVNVSGEGCQ</sequence>
<evidence type="ECO:0000256" key="1">
    <source>
        <dbReference type="SAM" id="Phobius"/>
    </source>
</evidence>
<feature type="domain" description="Protein FecR C-terminal" evidence="3">
    <location>
        <begin position="222"/>
        <end position="288"/>
    </location>
</feature>
<keyword evidence="5" id="KW-1185">Reference proteome</keyword>
<dbReference type="InterPro" id="IPR012373">
    <property type="entry name" value="Ferrdict_sens_TM"/>
</dbReference>
<organism evidence="4 5">
    <name type="scientific">Dyadobacter psychrophilus</name>
    <dbReference type="NCBI Taxonomy" id="651661"/>
    <lineage>
        <taxon>Bacteria</taxon>
        <taxon>Pseudomonadati</taxon>
        <taxon>Bacteroidota</taxon>
        <taxon>Cytophagia</taxon>
        <taxon>Cytophagales</taxon>
        <taxon>Spirosomataceae</taxon>
        <taxon>Dyadobacter</taxon>
    </lineage>
</organism>
<dbReference type="PIRSF" id="PIRSF018266">
    <property type="entry name" value="FecR"/>
    <property type="match status" value="1"/>
</dbReference>
<proteinExistence type="predicted"/>
<dbReference type="PANTHER" id="PTHR30273">
    <property type="entry name" value="PERIPLASMIC SIGNAL SENSOR AND SIGMA FACTOR ACTIVATOR FECR-RELATED"/>
    <property type="match status" value="1"/>
</dbReference>
<evidence type="ECO:0000259" key="3">
    <source>
        <dbReference type="Pfam" id="PF16344"/>
    </source>
</evidence>
<dbReference type="OrthoDB" id="642683at2"/>
<dbReference type="InterPro" id="IPR032508">
    <property type="entry name" value="FecR_C"/>
</dbReference>
<reference evidence="5" key="1">
    <citation type="submission" date="2017-02" db="EMBL/GenBank/DDBJ databases">
        <authorList>
            <person name="Varghese N."/>
            <person name="Submissions S."/>
        </authorList>
    </citation>
    <scope>NUCLEOTIDE SEQUENCE [LARGE SCALE GENOMIC DNA]</scope>
    <source>
        <strain evidence="5">DSM 22270</strain>
    </source>
</reference>
<dbReference type="RefSeq" id="WP_082214769.1">
    <property type="nucleotide sequence ID" value="NZ_FUZA01000002.1"/>
</dbReference>
<keyword evidence="1" id="KW-0812">Transmembrane</keyword>
<dbReference type="Pfam" id="PF04773">
    <property type="entry name" value="FecR"/>
    <property type="match status" value="1"/>
</dbReference>
<keyword evidence="1" id="KW-1133">Transmembrane helix</keyword>